<dbReference type="EMBL" id="LCYC01000002">
    <property type="protein sequence ID" value="KWV84250.1"/>
    <property type="molecule type" value="Genomic_DNA"/>
</dbReference>
<keyword evidence="2 5" id="KW-0238">DNA-binding</keyword>
<gene>
    <name evidence="5" type="ORF">PFL603g_00076</name>
</gene>
<dbReference type="GO" id="GO:0003700">
    <property type="term" value="F:DNA-binding transcription factor activity"/>
    <property type="evidence" value="ECO:0007669"/>
    <property type="project" value="TreeGrafter"/>
</dbReference>
<accession>A0A109LAY4</accession>
<dbReference type="Pfam" id="PF00440">
    <property type="entry name" value="TetR_N"/>
    <property type="match status" value="1"/>
</dbReference>
<evidence type="ECO:0000256" key="3">
    <source>
        <dbReference type="ARBA" id="ARBA00023163"/>
    </source>
</evidence>
<dbReference type="GO" id="GO:0000976">
    <property type="term" value="F:transcription cis-regulatory region binding"/>
    <property type="evidence" value="ECO:0007669"/>
    <property type="project" value="TreeGrafter"/>
</dbReference>
<keyword evidence="3" id="KW-0804">Transcription</keyword>
<dbReference type="SUPFAM" id="SSF46689">
    <property type="entry name" value="Homeodomain-like"/>
    <property type="match status" value="1"/>
</dbReference>
<dbReference type="InterPro" id="IPR050109">
    <property type="entry name" value="HTH-type_TetR-like_transc_reg"/>
</dbReference>
<reference evidence="5 6" key="1">
    <citation type="submission" date="2015-05" db="EMBL/GenBank/DDBJ databases">
        <title>A genomic and transcriptomic approach to investigate the blue pigment phenotype in Pseudomonas fluorescens.</title>
        <authorList>
            <person name="Andreani N.A."/>
            <person name="Cardazzo B."/>
        </authorList>
    </citation>
    <scope>NUCLEOTIDE SEQUENCE [LARGE SCALE GENOMIC DNA]</scope>
    <source>
        <strain evidence="5 6">Ps_40</strain>
    </source>
</reference>
<dbReference type="PANTHER" id="PTHR30055">
    <property type="entry name" value="HTH-TYPE TRANSCRIPTIONAL REGULATOR RUTR"/>
    <property type="match status" value="1"/>
</dbReference>
<dbReference type="InterPro" id="IPR001647">
    <property type="entry name" value="HTH_TetR"/>
</dbReference>
<dbReference type="InterPro" id="IPR009057">
    <property type="entry name" value="Homeodomain-like_sf"/>
</dbReference>
<organism evidence="5 6">
    <name type="scientific">Pseudomonas fluorescens</name>
    <dbReference type="NCBI Taxonomy" id="294"/>
    <lineage>
        <taxon>Bacteria</taxon>
        <taxon>Pseudomonadati</taxon>
        <taxon>Pseudomonadota</taxon>
        <taxon>Gammaproteobacteria</taxon>
        <taxon>Pseudomonadales</taxon>
        <taxon>Pseudomonadaceae</taxon>
        <taxon>Pseudomonas</taxon>
    </lineage>
</organism>
<protein>
    <submittedName>
        <fullName evidence="5">Putative DNA-binding transcriptional regulator</fullName>
    </submittedName>
</protein>
<dbReference type="PATRIC" id="fig|294.195.peg.79"/>
<dbReference type="SUPFAM" id="SSF48498">
    <property type="entry name" value="Tetracyclin repressor-like, C-terminal domain"/>
    <property type="match status" value="1"/>
</dbReference>
<dbReference type="InterPro" id="IPR036271">
    <property type="entry name" value="Tet_transcr_reg_TetR-rel_C_sf"/>
</dbReference>
<dbReference type="Gene3D" id="1.10.357.10">
    <property type="entry name" value="Tetracycline Repressor, domain 2"/>
    <property type="match status" value="1"/>
</dbReference>
<comment type="caution">
    <text evidence="5">The sequence shown here is derived from an EMBL/GenBank/DDBJ whole genome shotgun (WGS) entry which is preliminary data.</text>
</comment>
<evidence type="ECO:0000313" key="6">
    <source>
        <dbReference type="Proteomes" id="UP000063434"/>
    </source>
</evidence>
<dbReference type="RefSeq" id="WP_060765598.1">
    <property type="nucleotide sequence ID" value="NZ_LCYC01000002.1"/>
</dbReference>
<dbReference type="PANTHER" id="PTHR30055:SF234">
    <property type="entry name" value="HTH-TYPE TRANSCRIPTIONAL REGULATOR BETI"/>
    <property type="match status" value="1"/>
</dbReference>
<name>A0A109LAY4_PSEFL</name>
<evidence type="ECO:0000259" key="4">
    <source>
        <dbReference type="Pfam" id="PF00440"/>
    </source>
</evidence>
<keyword evidence="1" id="KW-0805">Transcription regulation</keyword>
<evidence type="ECO:0000256" key="1">
    <source>
        <dbReference type="ARBA" id="ARBA00023015"/>
    </source>
</evidence>
<dbReference type="AlphaFoldDB" id="A0A109LAY4"/>
<evidence type="ECO:0000313" key="5">
    <source>
        <dbReference type="EMBL" id="KWV84250.1"/>
    </source>
</evidence>
<evidence type="ECO:0000256" key="2">
    <source>
        <dbReference type="ARBA" id="ARBA00023125"/>
    </source>
</evidence>
<proteinExistence type="predicted"/>
<dbReference type="Proteomes" id="UP000063434">
    <property type="component" value="Unassembled WGS sequence"/>
</dbReference>
<sequence length="214" mass="23849">MPNELTKRRGRPPKADEVKPDAILRAALTCFATHGFEGASLRCIATAADVDVALIAHRHGAKLDLWKAVVDDIASKFVLELSRSRSPAEFADGTSMDRLQLAIDQMIDFSADAPEMSMFVIKEIAQRDERFHYVYERLIRPAQEVLLPTVELAIADGFLENVDPELFFYNVSGAIALTVSMRSLVGQLDGNAFSSEHFLPGMKSLWRSLLQREI</sequence>
<feature type="domain" description="HTH tetR-type" evidence="4">
    <location>
        <begin position="23"/>
        <end position="69"/>
    </location>
</feature>